<dbReference type="Proteomes" id="UP000642829">
    <property type="component" value="Unassembled WGS sequence"/>
</dbReference>
<evidence type="ECO:0000313" key="16">
    <source>
        <dbReference type="Proteomes" id="UP000642829"/>
    </source>
</evidence>
<dbReference type="PANTHER" id="PTHR48086">
    <property type="entry name" value="SODIUM/PROLINE SYMPORTER-RELATED"/>
    <property type="match status" value="1"/>
</dbReference>
<accession>A0A8J3DER4</accession>
<evidence type="ECO:0000256" key="9">
    <source>
        <dbReference type="ARBA" id="ARBA00023065"/>
    </source>
</evidence>
<evidence type="ECO:0000256" key="7">
    <source>
        <dbReference type="ARBA" id="ARBA00022989"/>
    </source>
</evidence>
<dbReference type="InterPro" id="IPR050277">
    <property type="entry name" value="Sodium:Solute_Symporter"/>
</dbReference>
<feature type="transmembrane region" description="Helical" evidence="14">
    <location>
        <begin position="541"/>
        <end position="559"/>
    </location>
</feature>
<feature type="transmembrane region" description="Helical" evidence="14">
    <location>
        <begin position="274"/>
        <end position="296"/>
    </location>
</feature>
<dbReference type="GO" id="GO:0015293">
    <property type="term" value="F:symporter activity"/>
    <property type="evidence" value="ECO:0007669"/>
    <property type="project" value="UniProtKB-KW"/>
</dbReference>
<feature type="transmembrane region" description="Helical" evidence="14">
    <location>
        <begin position="403"/>
        <end position="429"/>
    </location>
</feature>
<comment type="subcellular location">
    <subcellularLocation>
        <location evidence="1">Cell membrane</location>
        <topology evidence="1">Multi-pass membrane protein</topology>
    </subcellularLocation>
</comment>
<reference evidence="15" key="2">
    <citation type="submission" date="2020-09" db="EMBL/GenBank/DDBJ databases">
        <authorList>
            <person name="Sun Q."/>
            <person name="Kim S."/>
        </authorList>
    </citation>
    <scope>NUCLEOTIDE SEQUENCE</scope>
    <source>
        <strain evidence="15">KCTC 12870</strain>
    </source>
</reference>
<proteinExistence type="inferred from homology"/>
<feature type="transmembrane region" description="Helical" evidence="14">
    <location>
        <begin position="316"/>
        <end position="342"/>
    </location>
</feature>
<keyword evidence="6" id="KW-0769">Symport</keyword>
<evidence type="ECO:0000256" key="6">
    <source>
        <dbReference type="ARBA" id="ARBA00022847"/>
    </source>
</evidence>
<evidence type="ECO:0000256" key="12">
    <source>
        <dbReference type="ARBA" id="ARBA00033708"/>
    </source>
</evidence>
<name>A0A8J3DER4_9BACT</name>
<evidence type="ECO:0000256" key="14">
    <source>
        <dbReference type="SAM" id="Phobius"/>
    </source>
</evidence>
<dbReference type="GO" id="GO:0005886">
    <property type="term" value="C:plasma membrane"/>
    <property type="evidence" value="ECO:0007669"/>
    <property type="project" value="UniProtKB-SubCell"/>
</dbReference>
<reference evidence="15" key="1">
    <citation type="journal article" date="2014" name="Int. J. Syst. Evol. Microbiol.">
        <title>Complete genome sequence of Corynebacterium casei LMG S-19264T (=DSM 44701T), isolated from a smear-ripened cheese.</title>
        <authorList>
            <consortium name="US DOE Joint Genome Institute (JGI-PGF)"/>
            <person name="Walter F."/>
            <person name="Albersmeier A."/>
            <person name="Kalinowski J."/>
            <person name="Ruckert C."/>
        </authorList>
    </citation>
    <scope>NUCLEOTIDE SEQUENCE</scope>
    <source>
        <strain evidence="15">KCTC 12870</strain>
    </source>
</reference>
<evidence type="ECO:0000256" key="13">
    <source>
        <dbReference type="RuleBase" id="RU362091"/>
    </source>
</evidence>
<keyword evidence="11" id="KW-0739">Sodium transport</keyword>
<feature type="transmembrane region" description="Helical" evidence="14">
    <location>
        <begin position="436"/>
        <end position="457"/>
    </location>
</feature>
<evidence type="ECO:0000256" key="3">
    <source>
        <dbReference type="ARBA" id="ARBA00022448"/>
    </source>
</evidence>
<dbReference type="Gene3D" id="1.20.1730.10">
    <property type="entry name" value="Sodium/glucose cotransporter"/>
    <property type="match status" value="1"/>
</dbReference>
<dbReference type="Pfam" id="PF00474">
    <property type="entry name" value="SSF"/>
    <property type="match status" value="1"/>
</dbReference>
<protein>
    <submittedName>
        <fullName evidence="15">Transporter</fullName>
    </submittedName>
</protein>
<dbReference type="InterPro" id="IPR001734">
    <property type="entry name" value="Na/solute_symporter"/>
</dbReference>
<comment type="catalytic activity">
    <reaction evidence="12">
        <text>L-proline(in) + Na(+)(in) = L-proline(out) + Na(+)(out)</text>
        <dbReference type="Rhea" id="RHEA:28967"/>
        <dbReference type="ChEBI" id="CHEBI:29101"/>
        <dbReference type="ChEBI" id="CHEBI:60039"/>
    </reaction>
</comment>
<feature type="transmembrane region" description="Helical" evidence="14">
    <location>
        <begin position="52"/>
        <end position="72"/>
    </location>
</feature>
<evidence type="ECO:0000313" key="15">
    <source>
        <dbReference type="EMBL" id="GHB97863.1"/>
    </source>
</evidence>
<feature type="transmembrane region" description="Helical" evidence="14">
    <location>
        <begin position="84"/>
        <end position="103"/>
    </location>
</feature>
<feature type="transmembrane region" description="Helical" evidence="14">
    <location>
        <begin position="194"/>
        <end position="213"/>
    </location>
</feature>
<organism evidence="15 16">
    <name type="scientific">Cerasicoccus arenae</name>
    <dbReference type="NCBI Taxonomy" id="424488"/>
    <lineage>
        <taxon>Bacteria</taxon>
        <taxon>Pseudomonadati</taxon>
        <taxon>Verrucomicrobiota</taxon>
        <taxon>Opitutia</taxon>
        <taxon>Puniceicoccales</taxon>
        <taxon>Cerasicoccaceae</taxon>
        <taxon>Cerasicoccus</taxon>
    </lineage>
</organism>
<keyword evidence="8" id="KW-0915">Sodium</keyword>
<dbReference type="RefSeq" id="WP_200163256.1">
    <property type="nucleotide sequence ID" value="NZ_BMXG01000006.1"/>
</dbReference>
<feature type="transmembrane region" description="Helical" evidence="14">
    <location>
        <begin position="233"/>
        <end position="253"/>
    </location>
</feature>
<feature type="transmembrane region" description="Helical" evidence="14">
    <location>
        <begin position="565"/>
        <end position="583"/>
    </location>
</feature>
<dbReference type="PROSITE" id="PS50283">
    <property type="entry name" value="NA_SOLUT_SYMP_3"/>
    <property type="match status" value="1"/>
</dbReference>
<feature type="transmembrane region" description="Helical" evidence="14">
    <location>
        <begin position="131"/>
        <end position="161"/>
    </location>
</feature>
<dbReference type="GO" id="GO:0006814">
    <property type="term" value="P:sodium ion transport"/>
    <property type="evidence" value="ECO:0007669"/>
    <property type="project" value="UniProtKB-KW"/>
</dbReference>
<dbReference type="InterPro" id="IPR038377">
    <property type="entry name" value="Na/Glc_symporter_sf"/>
</dbReference>
<evidence type="ECO:0000256" key="11">
    <source>
        <dbReference type="ARBA" id="ARBA00023201"/>
    </source>
</evidence>
<evidence type="ECO:0000256" key="10">
    <source>
        <dbReference type="ARBA" id="ARBA00023136"/>
    </source>
</evidence>
<feature type="transmembrane region" description="Helical" evidence="14">
    <location>
        <begin position="167"/>
        <end position="187"/>
    </location>
</feature>
<keyword evidence="10 14" id="KW-0472">Membrane</keyword>
<dbReference type="PANTHER" id="PTHR48086:SF3">
    <property type="entry name" value="SODIUM_PROLINE SYMPORTER"/>
    <property type="match status" value="1"/>
</dbReference>
<comment type="similarity">
    <text evidence="2 13">Belongs to the sodium:solute symporter (SSF) (TC 2.A.21) family.</text>
</comment>
<evidence type="ECO:0000256" key="4">
    <source>
        <dbReference type="ARBA" id="ARBA00022475"/>
    </source>
</evidence>
<feature type="transmembrane region" description="Helical" evidence="14">
    <location>
        <begin position="477"/>
        <end position="500"/>
    </location>
</feature>
<keyword evidence="4" id="KW-1003">Cell membrane</keyword>
<keyword evidence="3" id="KW-0813">Transport</keyword>
<keyword evidence="16" id="KW-1185">Reference proteome</keyword>
<keyword evidence="5 14" id="KW-0812">Transmembrane</keyword>
<sequence length="603" mass="65681">MRLSSDKILVTDTFSTYDLIVLGAYFAFMLLIGWVFRRAVSNTSDYFRGGGSMLWWMAGSSAFMTQFSAWTFTGAAAKAYQDGAIILALYFANGLGFLFNYLCTAAKFRQTRVITAVEAVRRRFGKVNEQVFTWLQIPLGTVYAGIWLNALGLFFAAVFNFDVNTTIILTGVAVLLISLFGGAWAVSASDFIQVVVLMLITVVAAVFTLSRIGGIEGFFETVPLTGKNGTLEIRSEIIYLWIFAIVIKQMVNVNNLLDSSRYLSARNTGEARKAALLATVLFFVGPIIWFIPPMAASSLIPDMSAVFPNLEKPNEVAYVAICLQVLPVGMMGMLASGMFAATMSSMDSGLNRNAGIFVRNFYYTVCRPQADEKELMLAGKVTTVSLGSIIILIALGLNQLEGMSLFTIMLQFGTLVAMPLIVPAMLAVFVRRSPDWAAWSAVILGLINSFAVKALVTPERAESMFGLSLSTREAGDAVLIVGVLTNLVVGIGWFFIACSLDKRLPAKREQEVKEFFEDVDKPVVAGDRDAGQDDPSIQVRLISRVALAYGSFMLLMALIPNPWSGRVAFIFCGASLIAIAQLLKRSGRKLARDAAENSVTSSS</sequence>
<dbReference type="AlphaFoldDB" id="A0A8J3DER4"/>
<keyword evidence="9" id="KW-0406">Ion transport</keyword>
<keyword evidence="7 14" id="KW-1133">Transmembrane helix</keyword>
<comment type="caution">
    <text evidence="15">The sequence shown here is derived from an EMBL/GenBank/DDBJ whole genome shotgun (WGS) entry which is preliminary data.</text>
</comment>
<evidence type="ECO:0000256" key="2">
    <source>
        <dbReference type="ARBA" id="ARBA00006434"/>
    </source>
</evidence>
<gene>
    <name evidence="15" type="ORF">GCM10007047_12220</name>
</gene>
<dbReference type="CDD" id="cd11477">
    <property type="entry name" value="SLC5sbd_u1"/>
    <property type="match status" value="1"/>
</dbReference>
<evidence type="ECO:0000256" key="1">
    <source>
        <dbReference type="ARBA" id="ARBA00004651"/>
    </source>
</evidence>
<evidence type="ECO:0000256" key="8">
    <source>
        <dbReference type="ARBA" id="ARBA00023053"/>
    </source>
</evidence>
<dbReference type="EMBL" id="BMXG01000006">
    <property type="protein sequence ID" value="GHB97863.1"/>
    <property type="molecule type" value="Genomic_DNA"/>
</dbReference>
<feature type="transmembrane region" description="Helical" evidence="14">
    <location>
        <begin position="20"/>
        <end position="40"/>
    </location>
</feature>
<feature type="transmembrane region" description="Helical" evidence="14">
    <location>
        <begin position="377"/>
        <end position="397"/>
    </location>
</feature>
<evidence type="ECO:0000256" key="5">
    <source>
        <dbReference type="ARBA" id="ARBA00022692"/>
    </source>
</evidence>